<evidence type="ECO:0000256" key="1">
    <source>
        <dbReference type="SAM" id="MobiDB-lite"/>
    </source>
</evidence>
<organism evidence="2 3">
    <name type="scientific">Xanthoceras sorbifolium</name>
    <dbReference type="NCBI Taxonomy" id="99658"/>
    <lineage>
        <taxon>Eukaryota</taxon>
        <taxon>Viridiplantae</taxon>
        <taxon>Streptophyta</taxon>
        <taxon>Embryophyta</taxon>
        <taxon>Tracheophyta</taxon>
        <taxon>Spermatophyta</taxon>
        <taxon>Magnoliopsida</taxon>
        <taxon>eudicotyledons</taxon>
        <taxon>Gunneridae</taxon>
        <taxon>Pentapetalae</taxon>
        <taxon>rosids</taxon>
        <taxon>malvids</taxon>
        <taxon>Sapindales</taxon>
        <taxon>Sapindaceae</taxon>
        <taxon>Xanthoceroideae</taxon>
        <taxon>Xanthoceras</taxon>
    </lineage>
</organism>
<dbReference type="PANTHER" id="PTHR47718">
    <property type="entry name" value="OS01G0519700 PROTEIN"/>
    <property type="match status" value="1"/>
</dbReference>
<evidence type="ECO:0000313" key="3">
    <source>
        <dbReference type="Proteomes" id="UP000827721"/>
    </source>
</evidence>
<name>A0ABQ8I285_9ROSI</name>
<proteinExistence type="predicted"/>
<sequence length="464" mass="53105">MFVSLKNCTQVDTFDGHNISFDHGCTMEVALESMLNTTDDDNRLSAGVEDDPLKMLHAQSSDVLGKEFDSIEEAEEYYHKYSYLKGFSMRNDDLRRNKKVHSLKSVRVKTSQVMDHMVDQADGYASVDHQKKDLHNRIDAERRTLFSDSDVDAIIGYMTAKSKLDIEFFYDYQLNEDGTFRLLVDETIETYSWILKTFLLAMHGKYPTSIVTNGDKAMRKAIKVEMSESEFETKWHASIDKFGLHGNAWVTKICWLKLHEFIRQIDRAMVRLHHTEMKDNFANLNEHHILITHLELLEKHAAELYTRGIFQLVHDEIKEEAKLSICNVVDGVKSQTYTFRKFDGGNKTWNVSYNPTLSTLQCFRKPFEAAGIPCRHTFGVMKAQKMQHIPRTLLMTWWTMNAKKGAESEPGHTAKTCQANMQKGASAVGSNEGWQTSETTPTMGAPANAFEFPYNESSAMIMPT</sequence>
<evidence type="ECO:0000313" key="2">
    <source>
        <dbReference type="EMBL" id="KAH7570700.1"/>
    </source>
</evidence>
<gene>
    <name evidence="2" type="ORF">JRO89_XS05G0161900</name>
</gene>
<dbReference type="EMBL" id="JAFEMO010000005">
    <property type="protein sequence ID" value="KAH7570700.1"/>
    <property type="molecule type" value="Genomic_DNA"/>
</dbReference>
<comment type="caution">
    <text evidence="2">The sequence shown here is derived from an EMBL/GenBank/DDBJ whole genome shotgun (WGS) entry which is preliminary data.</text>
</comment>
<feature type="region of interest" description="Disordered" evidence="1">
    <location>
        <begin position="428"/>
        <end position="447"/>
    </location>
</feature>
<accession>A0ABQ8I285</accession>
<reference evidence="2 3" key="1">
    <citation type="submission" date="2021-02" db="EMBL/GenBank/DDBJ databases">
        <title>Plant Genome Project.</title>
        <authorList>
            <person name="Zhang R.-G."/>
        </authorList>
    </citation>
    <scope>NUCLEOTIDE SEQUENCE [LARGE SCALE GENOMIC DNA]</scope>
    <source>
        <tissue evidence="2">Leaves</tissue>
    </source>
</reference>
<protein>
    <recommendedName>
        <fullName evidence="4">Protein FAR1-RELATED SEQUENCE</fullName>
    </recommendedName>
</protein>
<feature type="compositionally biased region" description="Polar residues" evidence="1">
    <location>
        <begin position="428"/>
        <end position="442"/>
    </location>
</feature>
<evidence type="ECO:0008006" key="4">
    <source>
        <dbReference type="Google" id="ProtNLM"/>
    </source>
</evidence>
<dbReference type="Proteomes" id="UP000827721">
    <property type="component" value="Unassembled WGS sequence"/>
</dbReference>
<keyword evidence="3" id="KW-1185">Reference proteome</keyword>
<dbReference type="PANTHER" id="PTHR47718:SF6">
    <property type="entry name" value="PROTEIN FAR1-RELATED SEQUENCE"/>
    <property type="match status" value="1"/>
</dbReference>